<name>A0A804J8Z0_MUSAM</name>
<protein>
    <submittedName>
        <fullName evidence="4">(wild Malaysian banana) hypothetical protein</fullName>
    </submittedName>
</protein>
<accession>A0A804J8Z0</accession>
<reference evidence="5" key="2">
    <citation type="submission" date="2021-05" db="UniProtKB">
        <authorList>
            <consortium name="EnsemblPlants"/>
        </authorList>
    </citation>
    <scope>IDENTIFICATION</scope>
    <source>
        <strain evidence="5">subsp. malaccensis</strain>
    </source>
</reference>
<keyword evidence="1" id="KW-0677">Repeat</keyword>
<dbReference type="CDD" id="cd00051">
    <property type="entry name" value="EFh"/>
    <property type="match status" value="1"/>
</dbReference>
<dbReference type="InterPro" id="IPR011992">
    <property type="entry name" value="EF-hand-dom_pair"/>
</dbReference>
<evidence type="ECO:0000313" key="5">
    <source>
        <dbReference type="EnsemblPlants" id="Ma05_p26840.1"/>
    </source>
</evidence>
<dbReference type="PROSITE" id="PS00018">
    <property type="entry name" value="EF_HAND_1"/>
    <property type="match status" value="2"/>
</dbReference>
<sequence length="101" mass="11395">MAIRTTSTAAAATTRSVDGDMTVEEFKEWLMKFDTDRDGRISREELQRAIRSIRGRFSGWKSRRGIRYADSDGSGFIDEGEMDNLVVFAQKSLGLRIVVSN</sequence>
<dbReference type="EnsemblPlants" id="Ma05_t26840.1">
    <property type="protein sequence ID" value="Ma05_p26840.1"/>
    <property type="gene ID" value="Ma05_g26840"/>
</dbReference>
<dbReference type="InterPro" id="IPR002048">
    <property type="entry name" value="EF_hand_dom"/>
</dbReference>
<dbReference type="EMBL" id="HG996470">
    <property type="protein sequence ID" value="CAG1839862.1"/>
    <property type="molecule type" value="Genomic_DNA"/>
</dbReference>
<dbReference type="Gramene" id="Ma05_t26840.1">
    <property type="protein sequence ID" value="Ma05_p26840.1"/>
    <property type="gene ID" value="Ma05_g26840"/>
</dbReference>
<dbReference type="InterPro" id="IPR018247">
    <property type="entry name" value="EF_Hand_1_Ca_BS"/>
</dbReference>
<dbReference type="GO" id="GO:0030234">
    <property type="term" value="F:enzyme regulator activity"/>
    <property type="evidence" value="ECO:0000318"/>
    <property type="project" value="GO_Central"/>
</dbReference>
<keyword evidence="6" id="KW-1185">Reference proteome</keyword>
<evidence type="ECO:0000313" key="6">
    <source>
        <dbReference type="Proteomes" id="UP000012960"/>
    </source>
</evidence>
<dbReference type="AlphaFoldDB" id="A0A804J8Z0"/>
<keyword evidence="2" id="KW-0106">Calcium</keyword>
<gene>
    <name evidence="4" type="ORF">GSMUA_278790.1</name>
</gene>
<dbReference type="Gene3D" id="1.10.238.10">
    <property type="entry name" value="EF-hand"/>
    <property type="match status" value="1"/>
</dbReference>
<reference evidence="4" key="1">
    <citation type="submission" date="2021-03" db="EMBL/GenBank/DDBJ databases">
        <authorList>
            <consortium name="Genoscope - CEA"/>
            <person name="William W."/>
        </authorList>
    </citation>
    <scope>NUCLEOTIDE SEQUENCE</scope>
    <source>
        <strain evidence="4">Doubled-haploid Pahang</strain>
    </source>
</reference>
<evidence type="ECO:0000256" key="1">
    <source>
        <dbReference type="ARBA" id="ARBA00022737"/>
    </source>
</evidence>
<dbReference type="PANTHER" id="PTHR23050">
    <property type="entry name" value="CALCIUM BINDING PROTEIN"/>
    <property type="match status" value="1"/>
</dbReference>
<organism evidence="5 6">
    <name type="scientific">Musa acuminata subsp. malaccensis</name>
    <name type="common">Wild banana</name>
    <name type="synonym">Musa malaccensis</name>
    <dbReference type="NCBI Taxonomy" id="214687"/>
    <lineage>
        <taxon>Eukaryota</taxon>
        <taxon>Viridiplantae</taxon>
        <taxon>Streptophyta</taxon>
        <taxon>Embryophyta</taxon>
        <taxon>Tracheophyta</taxon>
        <taxon>Spermatophyta</taxon>
        <taxon>Magnoliopsida</taxon>
        <taxon>Liliopsida</taxon>
        <taxon>Zingiberales</taxon>
        <taxon>Musaceae</taxon>
        <taxon>Musa</taxon>
    </lineage>
</organism>
<evidence type="ECO:0000313" key="4">
    <source>
        <dbReference type="EMBL" id="CAG1839862.1"/>
    </source>
</evidence>
<dbReference type="PROSITE" id="PS50222">
    <property type="entry name" value="EF_HAND_2"/>
    <property type="match status" value="1"/>
</dbReference>
<dbReference type="GO" id="GO:0005509">
    <property type="term" value="F:calcium ion binding"/>
    <property type="evidence" value="ECO:0000318"/>
    <property type="project" value="GO_Central"/>
</dbReference>
<dbReference type="SMART" id="SM00054">
    <property type="entry name" value="EFh"/>
    <property type="match status" value="2"/>
</dbReference>
<evidence type="ECO:0000259" key="3">
    <source>
        <dbReference type="PROSITE" id="PS50222"/>
    </source>
</evidence>
<dbReference type="Pfam" id="PF13202">
    <property type="entry name" value="EF-hand_5"/>
    <property type="match status" value="2"/>
</dbReference>
<dbReference type="OMA" id="FVDECEI"/>
<proteinExistence type="predicted"/>
<dbReference type="OrthoDB" id="26525at2759"/>
<dbReference type="InterPro" id="IPR050145">
    <property type="entry name" value="Centrin_CML-like"/>
</dbReference>
<dbReference type="GO" id="GO:0005737">
    <property type="term" value="C:cytoplasm"/>
    <property type="evidence" value="ECO:0000318"/>
    <property type="project" value="GO_Central"/>
</dbReference>
<dbReference type="FunCoup" id="A0A804J8Z0">
    <property type="interactions" value="957"/>
</dbReference>
<feature type="domain" description="EF-hand" evidence="3">
    <location>
        <begin position="21"/>
        <end position="56"/>
    </location>
</feature>
<evidence type="ECO:0000256" key="2">
    <source>
        <dbReference type="ARBA" id="ARBA00022837"/>
    </source>
</evidence>
<dbReference type="SUPFAM" id="SSF47473">
    <property type="entry name" value="EF-hand"/>
    <property type="match status" value="1"/>
</dbReference>
<dbReference type="Proteomes" id="UP000012960">
    <property type="component" value="Unplaced"/>
</dbReference>